<evidence type="ECO:0000313" key="1">
    <source>
        <dbReference type="EMBL" id="GBP29178.1"/>
    </source>
</evidence>
<name>A0A4C1URU6_EUMVA</name>
<evidence type="ECO:0000313" key="2">
    <source>
        <dbReference type="Proteomes" id="UP000299102"/>
    </source>
</evidence>
<gene>
    <name evidence="1" type="ORF">EVAR_17716_1</name>
</gene>
<keyword evidence="2" id="KW-1185">Reference proteome</keyword>
<comment type="caution">
    <text evidence="1">The sequence shown here is derived from an EMBL/GenBank/DDBJ whole genome shotgun (WGS) entry which is preliminary data.</text>
</comment>
<dbReference type="AlphaFoldDB" id="A0A4C1URU6"/>
<protein>
    <submittedName>
        <fullName evidence="1">Uncharacterized protein</fullName>
    </submittedName>
</protein>
<proteinExistence type="predicted"/>
<reference evidence="1 2" key="1">
    <citation type="journal article" date="2019" name="Commun. Biol.">
        <title>The bagworm genome reveals a unique fibroin gene that provides high tensile strength.</title>
        <authorList>
            <person name="Kono N."/>
            <person name="Nakamura H."/>
            <person name="Ohtoshi R."/>
            <person name="Tomita M."/>
            <person name="Numata K."/>
            <person name="Arakawa K."/>
        </authorList>
    </citation>
    <scope>NUCLEOTIDE SEQUENCE [LARGE SCALE GENOMIC DNA]</scope>
</reference>
<dbReference type="Proteomes" id="UP000299102">
    <property type="component" value="Unassembled WGS sequence"/>
</dbReference>
<dbReference type="EMBL" id="BGZK01000216">
    <property type="protein sequence ID" value="GBP29178.1"/>
    <property type="molecule type" value="Genomic_DNA"/>
</dbReference>
<accession>A0A4C1URU6</accession>
<organism evidence="1 2">
    <name type="scientific">Eumeta variegata</name>
    <name type="common">Bagworm moth</name>
    <name type="synonym">Eumeta japonica</name>
    <dbReference type="NCBI Taxonomy" id="151549"/>
    <lineage>
        <taxon>Eukaryota</taxon>
        <taxon>Metazoa</taxon>
        <taxon>Ecdysozoa</taxon>
        <taxon>Arthropoda</taxon>
        <taxon>Hexapoda</taxon>
        <taxon>Insecta</taxon>
        <taxon>Pterygota</taxon>
        <taxon>Neoptera</taxon>
        <taxon>Endopterygota</taxon>
        <taxon>Lepidoptera</taxon>
        <taxon>Glossata</taxon>
        <taxon>Ditrysia</taxon>
        <taxon>Tineoidea</taxon>
        <taxon>Psychidae</taxon>
        <taxon>Oiketicinae</taxon>
        <taxon>Eumeta</taxon>
    </lineage>
</organism>
<sequence length="123" mass="14510">MPAESFSASGPPNGQHTTTCLHQRSSALVLVEWTKSPLCFFREFPRLRFRRTKKLFRFQAPPTRLQRRSFDRCPEKVNRMHLKQFFLYKQHASALTSSVRFLRSHCVQLDIAEVERLFRVATL</sequence>